<reference evidence="1 2" key="1">
    <citation type="submission" date="2016-10" db="EMBL/GenBank/DDBJ databases">
        <authorList>
            <person name="de Groot N.N."/>
        </authorList>
    </citation>
    <scope>NUCLEOTIDE SEQUENCE [LARGE SCALE GENOMIC DNA]</scope>
    <source>
        <strain evidence="1 2">DSM 8512</strain>
    </source>
</reference>
<protein>
    <submittedName>
        <fullName evidence="1">Uncharacterized protein</fullName>
    </submittedName>
</protein>
<dbReference type="AlphaFoldDB" id="A0A1H8MHK2"/>
<dbReference type="EMBL" id="FODE01000040">
    <property type="protein sequence ID" value="SEO16865.1"/>
    <property type="molecule type" value="Genomic_DNA"/>
</dbReference>
<keyword evidence="2" id="KW-1185">Reference proteome</keyword>
<dbReference type="RefSeq" id="WP_272849036.1">
    <property type="nucleotide sequence ID" value="NZ_CP067124.1"/>
</dbReference>
<proteinExistence type="predicted"/>
<evidence type="ECO:0000313" key="2">
    <source>
        <dbReference type="Proteomes" id="UP000199054"/>
    </source>
</evidence>
<organism evidence="1 2">
    <name type="scientific">Paracoccus alcaliphilus</name>
    <dbReference type="NCBI Taxonomy" id="34002"/>
    <lineage>
        <taxon>Bacteria</taxon>
        <taxon>Pseudomonadati</taxon>
        <taxon>Pseudomonadota</taxon>
        <taxon>Alphaproteobacteria</taxon>
        <taxon>Rhodobacterales</taxon>
        <taxon>Paracoccaceae</taxon>
        <taxon>Paracoccus</taxon>
    </lineage>
</organism>
<gene>
    <name evidence="1" type="ORF">SAMN04489859_104029</name>
</gene>
<name>A0A1H8MHK2_9RHOB</name>
<accession>A0A1H8MHK2</accession>
<sequence length="147" mass="17345">MLWREEPPEWGLDIAADPRFRQALDRAIIEMPADIRHELDRLVTITEADVTEGLIRREAHQEGLSAEYGASRVIGLPLTRESVKQGLIFIRIHDLDWLFFSNWRWPDGWLPPSERKRTMEIFHDSLAIRMRRAVVRRLYPDRPEFSG</sequence>
<evidence type="ECO:0000313" key="1">
    <source>
        <dbReference type="EMBL" id="SEO16865.1"/>
    </source>
</evidence>
<dbReference type="Proteomes" id="UP000199054">
    <property type="component" value="Unassembled WGS sequence"/>
</dbReference>